<dbReference type="PANTHER" id="PTHR32472:SF10">
    <property type="entry name" value="DNA REPAIR PROTEIN RADA-LIKE PROTEIN"/>
    <property type="match status" value="1"/>
</dbReference>
<dbReference type="Pfam" id="PF18073">
    <property type="entry name" value="Zn_ribbon_LapB"/>
    <property type="match status" value="1"/>
</dbReference>
<evidence type="ECO:0000256" key="4">
    <source>
        <dbReference type="ARBA" id="ARBA00022771"/>
    </source>
</evidence>
<accession>A0AAQ1RV56</accession>
<evidence type="ECO:0000256" key="10">
    <source>
        <dbReference type="ARBA" id="ARBA00023204"/>
    </source>
</evidence>
<dbReference type="NCBIfam" id="TIGR00416">
    <property type="entry name" value="sms"/>
    <property type="match status" value="1"/>
</dbReference>
<evidence type="ECO:0000313" key="15">
    <source>
        <dbReference type="EMBL" id="MZL69472.1"/>
    </source>
</evidence>
<name>A0AAQ1RV56_9FIRM</name>
<dbReference type="GO" id="GO:0008270">
    <property type="term" value="F:zinc ion binding"/>
    <property type="evidence" value="ECO:0007669"/>
    <property type="project" value="UniProtKB-KW"/>
</dbReference>
<dbReference type="AlphaFoldDB" id="A0AAQ1RV56"/>
<evidence type="ECO:0000259" key="14">
    <source>
        <dbReference type="PROSITE" id="PS50162"/>
    </source>
</evidence>
<feature type="domain" description="RecA family profile 1" evidence="14">
    <location>
        <begin position="73"/>
        <end position="221"/>
    </location>
</feature>
<dbReference type="PANTHER" id="PTHR32472">
    <property type="entry name" value="DNA REPAIR PROTEIN RADA"/>
    <property type="match status" value="1"/>
</dbReference>
<keyword evidence="3 11" id="KW-0227">DNA damage</keyword>
<keyword evidence="9 11" id="KW-0238">DNA-binding</keyword>
<organism evidence="16 17">
    <name type="scientific">Bittarella massiliensis</name>
    <name type="common">ex Durand et al. 2017</name>
    <dbReference type="NCBI Taxonomy" id="1720313"/>
    <lineage>
        <taxon>Bacteria</taxon>
        <taxon>Bacillati</taxon>
        <taxon>Bacillota</taxon>
        <taxon>Clostridia</taxon>
        <taxon>Eubacteriales</taxon>
        <taxon>Oscillospiraceae</taxon>
        <taxon>Bittarella (ex Durand et al. 2017)</taxon>
    </lineage>
</organism>
<keyword evidence="18" id="KW-1185">Reference proteome</keyword>
<proteinExistence type="inferred from homology"/>
<comment type="domain">
    <text evidence="11">The middle region has homology to RecA with ATPase motifs including the RadA KNRFG motif, while the C-terminus is homologous to Lon protease.</text>
</comment>
<keyword evidence="2 11" id="KW-0547">Nucleotide-binding</keyword>
<dbReference type="CDD" id="cd01121">
    <property type="entry name" value="RadA_SMS_N"/>
    <property type="match status" value="1"/>
</dbReference>
<comment type="function">
    <text evidence="13">DNA-dependent ATPase involved in processing of recombination intermediates, plays a role in repairing DNA breaks. Stimulates the branch migration of RecA-mediated strand transfer reactions, allowing the 3' invading strand to extend heteroduplex DNA faster. Binds ssDNA in the presence of ADP but not other nucleotides, has ATPase activity that is stimulated by ssDNA and various branched DNA structures, but inhibited by SSB. Does not have RecA's homology-searching function.</text>
</comment>
<evidence type="ECO:0000313" key="16">
    <source>
        <dbReference type="EMBL" id="SHF75498.1"/>
    </source>
</evidence>
<feature type="region of interest" description="Lon-protease-like" evidence="11">
    <location>
        <begin position="357"/>
        <end position="461"/>
    </location>
</feature>
<dbReference type="GO" id="GO:0004252">
    <property type="term" value="F:serine-type endopeptidase activity"/>
    <property type="evidence" value="ECO:0007669"/>
    <property type="project" value="InterPro"/>
</dbReference>
<evidence type="ECO:0000256" key="13">
    <source>
        <dbReference type="RuleBase" id="RU003555"/>
    </source>
</evidence>
<feature type="short sequence motif" description="RadA KNRFG motif" evidence="11">
    <location>
        <begin position="258"/>
        <end position="262"/>
    </location>
</feature>
<dbReference type="GO" id="GO:0005524">
    <property type="term" value="F:ATP binding"/>
    <property type="evidence" value="ECO:0007669"/>
    <property type="project" value="UniProtKB-UniRule"/>
</dbReference>
<dbReference type="PROSITE" id="PS50162">
    <property type="entry name" value="RECA_2"/>
    <property type="match status" value="1"/>
</dbReference>
<keyword evidence="6 13" id="KW-0862">Zinc</keyword>
<dbReference type="Gene3D" id="3.40.50.300">
    <property type="entry name" value="P-loop containing nucleotide triphosphate hydrolases"/>
    <property type="match status" value="1"/>
</dbReference>
<dbReference type="PRINTS" id="PR01874">
    <property type="entry name" value="DNAREPAIRADA"/>
</dbReference>
<dbReference type="HAMAP" id="MF_01498">
    <property type="entry name" value="RadA_bact"/>
    <property type="match status" value="1"/>
</dbReference>
<protein>
    <recommendedName>
        <fullName evidence="11 12">DNA repair protein RadA</fullName>
    </recommendedName>
</protein>
<dbReference type="Gene3D" id="3.30.230.10">
    <property type="match status" value="1"/>
</dbReference>
<dbReference type="InterPro" id="IPR041166">
    <property type="entry name" value="Rubredoxin_2"/>
</dbReference>
<dbReference type="InterPro" id="IPR003593">
    <property type="entry name" value="AAA+_ATPase"/>
</dbReference>
<evidence type="ECO:0000256" key="8">
    <source>
        <dbReference type="ARBA" id="ARBA00023016"/>
    </source>
</evidence>
<keyword evidence="5" id="KW-0378">Hydrolase</keyword>
<dbReference type="InterPro" id="IPR004504">
    <property type="entry name" value="DNA_repair_RadA"/>
</dbReference>
<dbReference type="GO" id="GO:0140664">
    <property type="term" value="F:ATP-dependent DNA damage sensor activity"/>
    <property type="evidence" value="ECO:0007669"/>
    <property type="project" value="InterPro"/>
</dbReference>
<dbReference type="SUPFAM" id="SSF52540">
    <property type="entry name" value="P-loop containing nucleoside triphosphate hydrolases"/>
    <property type="match status" value="1"/>
</dbReference>
<keyword evidence="7 11" id="KW-0067">ATP-binding</keyword>
<evidence type="ECO:0000313" key="18">
    <source>
        <dbReference type="Proteomes" id="UP000474718"/>
    </source>
</evidence>
<dbReference type="GO" id="GO:0006508">
    <property type="term" value="P:proteolysis"/>
    <property type="evidence" value="ECO:0007669"/>
    <property type="project" value="InterPro"/>
</dbReference>
<evidence type="ECO:0000256" key="3">
    <source>
        <dbReference type="ARBA" id="ARBA00022763"/>
    </source>
</evidence>
<dbReference type="FunFam" id="3.40.50.300:FF:000050">
    <property type="entry name" value="DNA repair protein RadA"/>
    <property type="match status" value="1"/>
</dbReference>
<dbReference type="InterPro" id="IPR027417">
    <property type="entry name" value="P-loop_NTPase"/>
</dbReference>
<dbReference type="EMBL" id="WWVX01000004">
    <property type="protein sequence ID" value="MZL69472.1"/>
    <property type="molecule type" value="Genomic_DNA"/>
</dbReference>
<dbReference type="GO" id="GO:0005829">
    <property type="term" value="C:cytosol"/>
    <property type="evidence" value="ECO:0007669"/>
    <property type="project" value="TreeGrafter"/>
</dbReference>
<dbReference type="InterPro" id="IPR008269">
    <property type="entry name" value="Lon_proteolytic"/>
</dbReference>
<dbReference type="EMBL" id="FQVY01000001">
    <property type="protein sequence ID" value="SHF75498.1"/>
    <property type="molecule type" value="Genomic_DNA"/>
</dbReference>
<dbReference type="Proteomes" id="UP000184089">
    <property type="component" value="Unassembled WGS sequence"/>
</dbReference>
<comment type="caution">
    <text evidence="16">The sequence shown here is derived from an EMBL/GenBank/DDBJ whole genome shotgun (WGS) entry which is preliminary data.</text>
</comment>
<keyword evidence="4 13" id="KW-0863">Zinc-finger</keyword>
<evidence type="ECO:0000256" key="5">
    <source>
        <dbReference type="ARBA" id="ARBA00022801"/>
    </source>
</evidence>
<evidence type="ECO:0000256" key="9">
    <source>
        <dbReference type="ARBA" id="ARBA00023125"/>
    </source>
</evidence>
<evidence type="ECO:0000256" key="1">
    <source>
        <dbReference type="ARBA" id="ARBA00022723"/>
    </source>
</evidence>
<dbReference type="Proteomes" id="UP000474718">
    <property type="component" value="Unassembled WGS sequence"/>
</dbReference>
<dbReference type="InterPro" id="IPR020568">
    <property type="entry name" value="Ribosomal_Su5_D2-typ_SF"/>
</dbReference>
<evidence type="ECO:0000313" key="17">
    <source>
        <dbReference type="Proteomes" id="UP000184089"/>
    </source>
</evidence>
<evidence type="ECO:0000256" key="6">
    <source>
        <dbReference type="ARBA" id="ARBA00022833"/>
    </source>
</evidence>
<evidence type="ECO:0000256" key="7">
    <source>
        <dbReference type="ARBA" id="ARBA00022840"/>
    </source>
</evidence>
<keyword evidence="10 11" id="KW-0234">DNA repair</keyword>
<dbReference type="Pfam" id="PF13481">
    <property type="entry name" value="AAA_25"/>
    <property type="match status" value="1"/>
</dbReference>
<keyword evidence="1 11" id="KW-0479">Metal-binding</keyword>
<dbReference type="SUPFAM" id="SSF54211">
    <property type="entry name" value="Ribosomal protein S5 domain 2-like"/>
    <property type="match status" value="1"/>
</dbReference>
<feature type="binding site" evidence="11">
    <location>
        <begin position="102"/>
        <end position="109"/>
    </location>
    <ligand>
        <name>ATP</name>
        <dbReference type="ChEBI" id="CHEBI:30616"/>
    </ligand>
</feature>
<comment type="similarity">
    <text evidence="11 13">Belongs to the RecA family. RadA subfamily.</text>
</comment>
<gene>
    <name evidence="11 15" type="primary">radA</name>
    <name evidence="15" type="ORF">GT747_06835</name>
    <name evidence="16" type="ORF">SAMN05444424_0572</name>
</gene>
<reference evidence="15 18" key="3">
    <citation type="journal article" date="2019" name="Nat. Med.">
        <title>A library of human gut bacterial isolates paired with longitudinal multiomics data enables mechanistic microbiome research.</title>
        <authorList>
            <person name="Poyet M."/>
            <person name="Groussin M."/>
            <person name="Gibbons S.M."/>
            <person name="Avila-Pacheco J."/>
            <person name="Jiang X."/>
            <person name="Kearney S.M."/>
            <person name="Perrotta A.R."/>
            <person name="Berdy B."/>
            <person name="Zhao S."/>
            <person name="Lieberman T.D."/>
            <person name="Swanson P.K."/>
            <person name="Smith M."/>
            <person name="Roesemann S."/>
            <person name="Alexander J.E."/>
            <person name="Rich S.A."/>
            <person name="Livny J."/>
            <person name="Vlamakis H."/>
            <person name="Clish C."/>
            <person name="Bullock K."/>
            <person name="Deik A."/>
            <person name="Scott J."/>
            <person name="Pierce K.A."/>
            <person name="Xavier R.J."/>
            <person name="Alm E.J."/>
        </authorList>
    </citation>
    <scope>NUCLEOTIDE SEQUENCE [LARGE SCALE GENOMIC DNA]</scope>
    <source>
        <strain evidence="15 18">BIOML-A2</strain>
    </source>
</reference>
<evidence type="ECO:0000256" key="2">
    <source>
        <dbReference type="ARBA" id="ARBA00022741"/>
    </source>
</evidence>
<keyword evidence="8 11" id="KW-0346">Stress response</keyword>
<comment type="function">
    <text evidence="11">Plays a role in repairing double-strand DNA breaks, probably involving stabilizing or processing branched DNA or blocked replication forks.</text>
</comment>
<dbReference type="SMART" id="SM00382">
    <property type="entry name" value="AAA"/>
    <property type="match status" value="1"/>
</dbReference>
<dbReference type="RefSeq" id="WP_044992344.1">
    <property type="nucleotide sequence ID" value="NZ_FQVY01000001.1"/>
</dbReference>
<dbReference type="GO" id="GO:0000725">
    <property type="term" value="P:recombinational repair"/>
    <property type="evidence" value="ECO:0007669"/>
    <property type="project" value="UniProtKB-UniRule"/>
</dbReference>
<dbReference type="InterPro" id="IPR014721">
    <property type="entry name" value="Ribsml_uS5_D2-typ_fold_subgr"/>
</dbReference>
<dbReference type="InterPro" id="IPR020588">
    <property type="entry name" value="RecA_ATP-bd"/>
</dbReference>
<reference evidence="16" key="1">
    <citation type="submission" date="2016-11" db="EMBL/GenBank/DDBJ databases">
        <authorList>
            <person name="Varghese N."/>
            <person name="Submissions S."/>
        </authorList>
    </citation>
    <scope>NUCLEOTIDE SEQUENCE</scope>
    <source>
        <strain evidence="16">DSM 4029</strain>
    </source>
</reference>
<dbReference type="Pfam" id="PF05362">
    <property type="entry name" value="Lon_C"/>
    <property type="match status" value="1"/>
</dbReference>
<reference evidence="17" key="2">
    <citation type="submission" date="2016-11" db="EMBL/GenBank/DDBJ databases">
        <authorList>
            <person name="Jaros S."/>
            <person name="Januszkiewicz K."/>
            <person name="Wedrychowicz H."/>
        </authorList>
    </citation>
    <scope>NUCLEOTIDE SEQUENCE [LARGE SCALE GENOMIC DNA]</scope>
    <source>
        <strain evidence="17">DSM 4029</strain>
    </source>
</reference>
<sequence length="461" mass="49264">MKSSEKIAFTCSECGASFPRWSGQCPSCGSWNTLEEHLVRAPAAAKGGAAAPKTGGHRSDRVPTALNRVSEESEARFLTGIGELDRVLGGGIVKGALVLLGGEPGAGKSTLMLQICGYLARQLQVLYVSGEESIRQIKLRANRLGVDGENLKVLAETDIYAICDLVASSRPDLVVIDSIQTMNLSELSSSPGSVAQVRECTSLLMKTAKGEEIPVLIIGHVNKDGAIAGPKVLEHIVDTVLYFEGDKHFSHRILRSVKNRYGSTNEIGVFDMTAEGLKEVLNPSMMLLDGRPAGVSGTCVACNMEGSRPLLAEVQALITKSGFAAPRRVSTGFDYNRANLLIAVMEKKGGFFFGNLDVYINVVGGIRLDEPAADLAVILAMYSSVKDQPIASDVLAVGEVGLTGEIRSVSQLQARISEAQRLGFRRVIVPKQNLRHTQLQPIEGIEVVGVGSIQEAFKAAF</sequence>
<evidence type="ECO:0000256" key="12">
    <source>
        <dbReference type="NCBIfam" id="TIGR00416"/>
    </source>
</evidence>
<dbReference type="GO" id="GO:0004176">
    <property type="term" value="F:ATP-dependent peptidase activity"/>
    <property type="evidence" value="ECO:0007669"/>
    <property type="project" value="InterPro"/>
</dbReference>
<dbReference type="GO" id="GO:0003684">
    <property type="term" value="F:damaged DNA binding"/>
    <property type="evidence" value="ECO:0007669"/>
    <property type="project" value="InterPro"/>
</dbReference>
<evidence type="ECO:0000256" key="11">
    <source>
        <dbReference type="HAMAP-Rule" id="MF_01498"/>
    </source>
</evidence>